<dbReference type="SUPFAM" id="SSF53335">
    <property type="entry name" value="S-adenosyl-L-methionine-dependent methyltransferases"/>
    <property type="match status" value="1"/>
</dbReference>
<dbReference type="CDD" id="cd02440">
    <property type="entry name" value="AdoMet_MTases"/>
    <property type="match status" value="1"/>
</dbReference>
<feature type="binding site" evidence="4">
    <location>
        <position position="132"/>
    </location>
    <ligand>
        <name>S-adenosyl-L-methionine</name>
        <dbReference type="ChEBI" id="CHEBI:59789"/>
    </ligand>
</feature>
<protein>
    <recommendedName>
        <fullName evidence="4">tRNA 5-hydroxyuridine methyltransferase</fullName>
        <ecNumber evidence="4">2.1.1.-</ecNumber>
    </recommendedName>
    <alternativeName>
        <fullName evidence="4">ho5U methyltransferase</fullName>
    </alternativeName>
</protein>
<dbReference type="HAMAP" id="MF_02217">
    <property type="entry name" value="TrmR_methyltr"/>
    <property type="match status" value="1"/>
</dbReference>
<keyword evidence="4" id="KW-0460">Magnesium</keyword>
<dbReference type="GO" id="GO:0016300">
    <property type="term" value="F:tRNA (uridine) methyltransferase activity"/>
    <property type="evidence" value="ECO:0007669"/>
    <property type="project" value="UniProtKB-UniRule"/>
</dbReference>
<comment type="catalytic activity">
    <reaction evidence="4">
        <text>5-hydroxyuridine(34) in tRNA + S-adenosyl-L-methionine = 5-methoxyuridine(34) in tRNA + S-adenosyl-L-homocysteine + H(+)</text>
        <dbReference type="Rhea" id="RHEA:60524"/>
        <dbReference type="Rhea" id="RHEA-COMP:13381"/>
        <dbReference type="Rhea" id="RHEA-COMP:15591"/>
        <dbReference type="ChEBI" id="CHEBI:15378"/>
        <dbReference type="ChEBI" id="CHEBI:57856"/>
        <dbReference type="ChEBI" id="CHEBI:59789"/>
        <dbReference type="ChEBI" id="CHEBI:136877"/>
        <dbReference type="ChEBI" id="CHEBI:143860"/>
    </reaction>
</comment>
<dbReference type="OrthoDB" id="9799672at2"/>
<evidence type="ECO:0000313" key="5">
    <source>
        <dbReference type="EMBL" id="EHI58101.1"/>
    </source>
</evidence>
<dbReference type="PROSITE" id="PS51682">
    <property type="entry name" value="SAM_OMT_I"/>
    <property type="match status" value="1"/>
</dbReference>
<dbReference type="GO" id="GO:0000287">
    <property type="term" value="F:magnesium ion binding"/>
    <property type="evidence" value="ECO:0007669"/>
    <property type="project" value="UniProtKB-UniRule"/>
</dbReference>
<dbReference type="RefSeq" id="WP_006781856.1">
    <property type="nucleotide sequence ID" value="NZ_CP040506.1"/>
</dbReference>
<dbReference type="PANTHER" id="PTHR10509:SF14">
    <property type="entry name" value="CAFFEOYL-COA O-METHYLTRANSFERASE 3-RELATED"/>
    <property type="match status" value="1"/>
</dbReference>
<dbReference type="InterPro" id="IPR050362">
    <property type="entry name" value="Cation-dep_OMT"/>
</dbReference>
<keyword evidence="3 4" id="KW-0949">S-adenosyl-L-methionine</keyword>
<dbReference type="EC" id="2.1.1.-" evidence="4"/>
<sequence>MIGDERIRDFIYSLEAGQGELRDAIAREAVAERVPIIKKETGAFLKTLVAMKQPRAVLEVGTAVGYSALLMEMVLPEGGHITTVEKYEPRIEKAKENFRKAGVEERISLIEGDAEDVLKGFGDGVFEFVFMDAAKGQYLNWIGEVMRVLAPGGVLVADNVLQDGDVVQSKYAVERRKRTIHGRMREFLYVVKHMEGVETAVVPIGDGVAVSVKMGEIVGESTPHAGY</sequence>
<comment type="subunit">
    <text evidence="4">Homodimer.</text>
</comment>
<dbReference type="Pfam" id="PF01596">
    <property type="entry name" value="Methyltransf_3"/>
    <property type="match status" value="1"/>
</dbReference>
<organism evidence="5 6">
    <name type="scientific">Hungatella hathewayi WAL-18680</name>
    <dbReference type="NCBI Taxonomy" id="742737"/>
    <lineage>
        <taxon>Bacteria</taxon>
        <taxon>Bacillati</taxon>
        <taxon>Bacillota</taxon>
        <taxon>Clostridia</taxon>
        <taxon>Lachnospirales</taxon>
        <taxon>Lachnospiraceae</taxon>
        <taxon>Hungatella</taxon>
    </lineage>
</organism>
<name>G5IK37_9FIRM</name>
<feature type="binding site" evidence="4">
    <location>
        <position position="158"/>
    </location>
    <ligand>
        <name>Mg(2+)</name>
        <dbReference type="ChEBI" id="CHEBI:18420"/>
    </ligand>
</feature>
<evidence type="ECO:0000256" key="2">
    <source>
        <dbReference type="ARBA" id="ARBA00022679"/>
    </source>
</evidence>
<keyword evidence="6" id="KW-1185">Reference proteome</keyword>
<dbReference type="PATRIC" id="fig|742737.3.peg.3848"/>
<dbReference type="EMBL" id="ADLN01000107">
    <property type="protein sequence ID" value="EHI58101.1"/>
    <property type="molecule type" value="Genomic_DNA"/>
</dbReference>
<dbReference type="HOGENOM" id="CLU_067676_4_0_9"/>
<dbReference type="InterPro" id="IPR002935">
    <property type="entry name" value="SAM_O-MeTrfase"/>
</dbReference>
<dbReference type="AlphaFoldDB" id="G5IK37"/>
<comment type="similarity">
    <text evidence="4">Belongs to the class I-like SAM-binding methyltransferase superfamily. Cation-dependent O-methyltransferase family.</text>
</comment>
<gene>
    <name evidence="4" type="primary">trmR</name>
    <name evidence="5" type="ORF">HMPREF9473_03865</name>
</gene>
<dbReference type="Gene3D" id="3.40.50.150">
    <property type="entry name" value="Vaccinia Virus protein VP39"/>
    <property type="match status" value="1"/>
</dbReference>
<feature type="binding site" evidence="4">
    <location>
        <position position="132"/>
    </location>
    <ligand>
        <name>Mg(2+)</name>
        <dbReference type="ChEBI" id="CHEBI:18420"/>
    </ligand>
</feature>
<feature type="binding site" evidence="4">
    <location>
        <position position="159"/>
    </location>
    <ligand>
        <name>Mg(2+)</name>
        <dbReference type="ChEBI" id="CHEBI:18420"/>
    </ligand>
</feature>
<keyword evidence="4" id="KW-0819">tRNA processing</keyword>
<dbReference type="PANTHER" id="PTHR10509">
    <property type="entry name" value="O-METHYLTRANSFERASE-RELATED"/>
    <property type="match status" value="1"/>
</dbReference>
<accession>G5IK37</accession>
<feature type="binding site" evidence="4">
    <location>
        <position position="85"/>
    </location>
    <ligand>
        <name>S-adenosyl-L-methionine</name>
        <dbReference type="ChEBI" id="CHEBI:59789"/>
    </ligand>
</feature>
<evidence type="ECO:0000256" key="3">
    <source>
        <dbReference type="ARBA" id="ARBA00022691"/>
    </source>
</evidence>
<feature type="binding site" evidence="4">
    <location>
        <position position="37"/>
    </location>
    <ligand>
        <name>S-adenosyl-L-methionine</name>
        <dbReference type="ChEBI" id="CHEBI:59789"/>
    </ligand>
</feature>
<comment type="caution">
    <text evidence="5">The sequence shown here is derived from an EMBL/GenBank/DDBJ whole genome shotgun (WGS) entry which is preliminary data.</text>
</comment>
<keyword evidence="4" id="KW-0479">Metal-binding</keyword>
<keyword evidence="1 4" id="KW-0489">Methyltransferase</keyword>
<dbReference type="InterPro" id="IPR029063">
    <property type="entry name" value="SAM-dependent_MTases_sf"/>
</dbReference>
<evidence type="ECO:0000256" key="4">
    <source>
        <dbReference type="HAMAP-Rule" id="MF_02217"/>
    </source>
</evidence>
<dbReference type="GO" id="GO:0008171">
    <property type="term" value="F:O-methyltransferase activity"/>
    <property type="evidence" value="ECO:0007669"/>
    <property type="project" value="InterPro"/>
</dbReference>
<keyword evidence="2 4" id="KW-0808">Transferase</keyword>
<reference evidence="5 6" key="1">
    <citation type="submission" date="2011-08" db="EMBL/GenBank/DDBJ databases">
        <title>The Genome Sequence of Clostridium hathewayi WAL-18680.</title>
        <authorList>
            <consortium name="The Broad Institute Genome Sequencing Platform"/>
            <person name="Earl A."/>
            <person name="Ward D."/>
            <person name="Feldgarden M."/>
            <person name="Gevers D."/>
            <person name="Finegold S.M."/>
            <person name="Summanen P.H."/>
            <person name="Molitoris D.R."/>
            <person name="Song M."/>
            <person name="Daigneault M."/>
            <person name="Allen-Vercoe E."/>
            <person name="Young S.K."/>
            <person name="Zeng Q."/>
            <person name="Gargeya S."/>
            <person name="Fitzgerald M."/>
            <person name="Haas B."/>
            <person name="Abouelleil A."/>
            <person name="Alvarado L."/>
            <person name="Arachchi H.M."/>
            <person name="Berlin A."/>
            <person name="Brown A."/>
            <person name="Chapman S.B."/>
            <person name="Chen Z."/>
            <person name="Dunbar C."/>
            <person name="Freedman E."/>
            <person name="Gearin G."/>
            <person name="Gellesch M."/>
            <person name="Goldberg J."/>
            <person name="Griggs A."/>
            <person name="Gujja S."/>
            <person name="Heiman D."/>
            <person name="Howarth C."/>
            <person name="Larson L."/>
            <person name="Lui A."/>
            <person name="MacDonald P.J.P."/>
            <person name="Montmayeur A."/>
            <person name="Murphy C."/>
            <person name="Neiman D."/>
            <person name="Pearson M."/>
            <person name="Priest M."/>
            <person name="Roberts A."/>
            <person name="Saif S."/>
            <person name="Shea T."/>
            <person name="Shenoy N."/>
            <person name="Sisk P."/>
            <person name="Stolte C."/>
            <person name="Sykes S."/>
            <person name="Wortman J."/>
            <person name="Nusbaum C."/>
            <person name="Birren B."/>
        </authorList>
    </citation>
    <scope>NUCLEOTIDE SEQUENCE [LARGE SCALE GENOMIC DNA]</scope>
    <source>
        <strain evidence="5 6">WAL-18680</strain>
    </source>
</reference>
<evidence type="ECO:0000313" key="6">
    <source>
        <dbReference type="Proteomes" id="UP000005384"/>
    </source>
</evidence>
<proteinExistence type="inferred from homology"/>
<feature type="binding site" evidence="4">
    <location>
        <position position="67"/>
    </location>
    <ligand>
        <name>S-adenosyl-L-methionine</name>
        <dbReference type="ChEBI" id="CHEBI:59789"/>
    </ligand>
</feature>
<dbReference type="GO" id="GO:0030488">
    <property type="term" value="P:tRNA methylation"/>
    <property type="evidence" value="ECO:0007669"/>
    <property type="project" value="UniProtKB-UniRule"/>
</dbReference>
<dbReference type="InterPro" id="IPR043675">
    <property type="entry name" value="TrmR_methyltr"/>
</dbReference>
<evidence type="ECO:0000256" key="1">
    <source>
        <dbReference type="ARBA" id="ARBA00022603"/>
    </source>
</evidence>
<feature type="binding site" evidence="4">
    <location>
        <begin position="113"/>
        <end position="114"/>
    </location>
    <ligand>
        <name>S-adenosyl-L-methionine</name>
        <dbReference type="ChEBI" id="CHEBI:59789"/>
    </ligand>
</feature>
<dbReference type="Proteomes" id="UP000005384">
    <property type="component" value="Unassembled WGS sequence"/>
</dbReference>
<comment type="function">
    <text evidence="4">Catalyzes the methylation of 5-hydroxyuridine (ho5U) to form 5-methoxyuridine (mo5U) at position 34 in tRNAs.</text>
</comment>
<dbReference type="GO" id="GO:0008757">
    <property type="term" value="F:S-adenosylmethionine-dependent methyltransferase activity"/>
    <property type="evidence" value="ECO:0007669"/>
    <property type="project" value="TreeGrafter"/>
</dbReference>